<dbReference type="AlphaFoldDB" id="A0A315Z6Q5"/>
<dbReference type="InterPro" id="IPR022442">
    <property type="entry name" value="SO_2930-like_dom"/>
</dbReference>
<organism evidence="2 3">
    <name type="scientific">Sediminitomix flava</name>
    <dbReference type="NCBI Taxonomy" id="379075"/>
    <lineage>
        <taxon>Bacteria</taxon>
        <taxon>Pseudomonadati</taxon>
        <taxon>Bacteroidota</taxon>
        <taxon>Cytophagia</taxon>
        <taxon>Cytophagales</taxon>
        <taxon>Flammeovirgaceae</taxon>
        <taxon>Sediminitomix</taxon>
    </lineage>
</organism>
<keyword evidence="3" id="KW-1185">Reference proteome</keyword>
<dbReference type="OrthoDB" id="338827at2"/>
<comment type="caution">
    <text evidence="2">The sequence shown here is derived from an EMBL/GenBank/DDBJ whole genome shotgun (WGS) entry which is preliminary data.</text>
</comment>
<dbReference type="Gene3D" id="2.160.20.10">
    <property type="entry name" value="Single-stranded right-handed beta-helix, Pectin lyase-like"/>
    <property type="match status" value="1"/>
</dbReference>
<dbReference type="InterPro" id="IPR006626">
    <property type="entry name" value="PbH1"/>
</dbReference>
<evidence type="ECO:0000313" key="3">
    <source>
        <dbReference type="Proteomes" id="UP000245535"/>
    </source>
</evidence>
<gene>
    <name evidence="2" type="ORF">BC781_105116</name>
</gene>
<accession>A0A315Z6Q5</accession>
<dbReference type="InterPro" id="IPR011050">
    <property type="entry name" value="Pectin_lyase_fold/virulence"/>
</dbReference>
<feature type="domain" description="Right handed beta helix" evidence="1">
    <location>
        <begin position="102"/>
        <end position="288"/>
    </location>
</feature>
<sequence>MRIKSTIVWLSLIGILGFSSCTEDDATPKPEDINISASETAAEDAQLAFIEVEDGQTIVFGEGVFNFTNTLSMDGKKEITIIGAGKDKTFLDFNGQIAGGDGVLITNSTKIRVEGLTIRDSKGDALKTRDCNTVSFVSVGTVWSGEPRMENGAYGLYPVLCTEVYIDDCYAYGASDAGIYVGQSDKVIVKNSVAEGNVAGIEIENTTNADVFDNEAFDNTGAILVFDLPGLTKYGSSVRVFNNNCHDNNRKNFAPEGNIVANVPAGTGCMVLSTKDVEIFENTFDENNFASVIVANYLLINQQANDPLYNPFPSGIYIHDNSYTMSANITAEQPALIQQLVGVLGLYQLSQPHIFIDGIIPGVESICIQESNSSFVNLNALDQTFQSVKTDISAHDCTKDPLSEVEFSPF</sequence>
<reference evidence="2 3" key="1">
    <citation type="submission" date="2018-03" db="EMBL/GenBank/DDBJ databases">
        <title>Genomic Encyclopedia of Archaeal and Bacterial Type Strains, Phase II (KMG-II): from individual species to whole genera.</title>
        <authorList>
            <person name="Goeker M."/>
        </authorList>
    </citation>
    <scope>NUCLEOTIDE SEQUENCE [LARGE SCALE GENOMIC DNA]</scope>
    <source>
        <strain evidence="2 3">DSM 28229</strain>
    </source>
</reference>
<dbReference type="SUPFAM" id="SSF51126">
    <property type="entry name" value="Pectin lyase-like"/>
    <property type="match status" value="1"/>
</dbReference>
<dbReference type="InterPro" id="IPR039448">
    <property type="entry name" value="Beta_helix"/>
</dbReference>
<dbReference type="PROSITE" id="PS51257">
    <property type="entry name" value="PROKAR_LIPOPROTEIN"/>
    <property type="match status" value="1"/>
</dbReference>
<dbReference type="SMART" id="SM00710">
    <property type="entry name" value="PbH1"/>
    <property type="match status" value="5"/>
</dbReference>
<dbReference type="NCBIfam" id="TIGR03805">
    <property type="entry name" value="beta_helix_1"/>
    <property type="match status" value="1"/>
</dbReference>
<dbReference type="RefSeq" id="WP_109620432.1">
    <property type="nucleotide sequence ID" value="NZ_QGDO01000005.1"/>
</dbReference>
<dbReference type="EMBL" id="QGDO01000005">
    <property type="protein sequence ID" value="PWJ40053.1"/>
    <property type="molecule type" value="Genomic_DNA"/>
</dbReference>
<dbReference type="Pfam" id="PF13229">
    <property type="entry name" value="Beta_helix"/>
    <property type="match status" value="1"/>
</dbReference>
<protein>
    <submittedName>
        <fullName evidence="2">Parallel beta-helix repeat protein</fullName>
    </submittedName>
</protein>
<proteinExistence type="predicted"/>
<name>A0A315Z6Q5_SEDFL</name>
<dbReference type="InterPro" id="IPR012334">
    <property type="entry name" value="Pectin_lyas_fold"/>
</dbReference>
<evidence type="ECO:0000259" key="1">
    <source>
        <dbReference type="Pfam" id="PF13229"/>
    </source>
</evidence>
<dbReference type="Proteomes" id="UP000245535">
    <property type="component" value="Unassembled WGS sequence"/>
</dbReference>
<evidence type="ECO:0000313" key="2">
    <source>
        <dbReference type="EMBL" id="PWJ40053.1"/>
    </source>
</evidence>